<proteinExistence type="predicted"/>
<dbReference type="RefSeq" id="XP_007780291.1">
    <property type="nucleotide sequence ID" value="XM_007782101.1"/>
</dbReference>
<gene>
    <name evidence="3" type="ORF">W97_04209</name>
</gene>
<dbReference type="Pfam" id="PF12937">
    <property type="entry name" value="F-box-like"/>
    <property type="match status" value="1"/>
</dbReference>
<evidence type="ECO:0000256" key="1">
    <source>
        <dbReference type="SAM" id="MobiDB-lite"/>
    </source>
</evidence>
<reference evidence="4" key="1">
    <citation type="submission" date="2012-06" db="EMBL/GenBank/DDBJ databases">
        <title>The genome sequence of Coniosporium apollinis CBS 100218.</title>
        <authorList>
            <consortium name="The Broad Institute Genome Sequencing Platform"/>
            <person name="Cuomo C."/>
            <person name="Gorbushina A."/>
            <person name="Noack S."/>
            <person name="Walker B."/>
            <person name="Young S.K."/>
            <person name="Zeng Q."/>
            <person name="Gargeya S."/>
            <person name="Fitzgerald M."/>
            <person name="Haas B."/>
            <person name="Abouelleil A."/>
            <person name="Alvarado L."/>
            <person name="Arachchi H.M."/>
            <person name="Berlin A.M."/>
            <person name="Chapman S.B."/>
            <person name="Goldberg J."/>
            <person name="Griggs A."/>
            <person name="Gujja S."/>
            <person name="Hansen M."/>
            <person name="Howarth C."/>
            <person name="Imamovic A."/>
            <person name="Larimer J."/>
            <person name="McCowan C."/>
            <person name="Montmayeur A."/>
            <person name="Murphy C."/>
            <person name="Neiman D."/>
            <person name="Pearson M."/>
            <person name="Priest M."/>
            <person name="Roberts A."/>
            <person name="Saif S."/>
            <person name="Shea T."/>
            <person name="Sisk P."/>
            <person name="Sykes S."/>
            <person name="Wortman J."/>
            <person name="Nusbaum C."/>
            <person name="Birren B."/>
        </authorList>
    </citation>
    <scope>NUCLEOTIDE SEQUENCE [LARGE SCALE GENOMIC DNA]</scope>
    <source>
        <strain evidence="4">CBS 100218</strain>
    </source>
</reference>
<accession>R7YT22</accession>
<feature type="compositionally biased region" description="Low complexity" evidence="1">
    <location>
        <begin position="96"/>
        <end position="118"/>
    </location>
</feature>
<feature type="compositionally biased region" description="Polar residues" evidence="1">
    <location>
        <begin position="16"/>
        <end position="49"/>
    </location>
</feature>
<name>R7YT22_CONA1</name>
<feature type="domain" description="F-box" evidence="2">
    <location>
        <begin position="272"/>
        <end position="312"/>
    </location>
</feature>
<feature type="domain" description="F-box" evidence="2">
    <location>
        <begin position="227"/>
        <end position="268"/>
    </location>
</feature>
<dbReference type="SUPFAM" id="SSF69322">
    <property type="entry name" value="Tricorn protease domain 2"/>
    <property type="match status" value="1"/>
</dbReference>
<feature type="region of interest" description="Disordered" evidence="1">
    <location>
        <begin position="96"/>
        <end position="130"/>
    </location>
</feature>
<dbReference type="CDD" id="cd09917">
    <property type="entry name" value="F-box_SF"/>
    <property type="match status" value="1"/>
</dbReference>
<protein>
    <recommendedName>
        <fullName evidence="2">F-box domain-containing protein</fullName>
    </recommendedName>
</protein>
<feature type="region of interest" description="Disordered" evidence="1">
    <location>
        <begin position="453"/>
        <end position="514"/>
    </location>
</feature>
<dbReference type="STRING" id="1168221.R7YT22"/>
<sequence length="965" mass="103824">MDTRASNGLVMGNGSGALQPSAQIPACQTDTSSTSRELPNSPHPLSSISAVPNARDLAGAAQHGRLRQIVPFSVRRGLRRERPNLSVHHIISSLFHSGNSNSSSPSTSAGPSRRSSLSVDRTGVLPHDSDGARNSTWDLSLVNRFDVSTQSLEVVSPAGFLFSGPSLNGSEYTSSLVQVPSTLSLAINDNESILEPSGRSPYNNVTLGLSEVLVRPDTELAQTPASLPPSVLSNIIANLELDSLKSLRLTCRAWMATIDLLRPLRIPLAYQIPTEILQQVYSYLSPADFDAARHTCRSWMLASLDQALLIEMLKRGGWFSTVELDGLQDVWSMSRRISRECALSGVRRRPSAITRTAKVDFADLASGYAGPEGRHNGALVFTASTCGKYLLVAEGGMIYVYLLWDNSLRPVTSVVCPRRVLATSMDASAGRFAIAALLDGRMGLVCDLHHGPEDMAQASGPGKSGESNTGQRQSGNPSFFTSRLYPAGDDRTSISDSSNGRNDWPRGTVAQPTQSAETWNLHLGGNGAVLSGVNEGHSSPFRPGVPIETGPRSIYRHLCSDDDPPRSVAICPQQRCVAFGCTSGVELHWVDALSGQDFNRWFPLATPSDCLYFLPPRRGIDSAKKLRLISSTAHPNQRVASRGRQLRKACLSGKFWSLFGTETRSSSTDRARHSPSPPSGCDHYNAVPLSDGYHVLFTDPASNMLCLGSDAPLGSPTKLLRKIVFEPPEPGAVSFLYAASAELRWGPRVIAAYGDRIVLYSVPPDVFAISVREQQGARSSVSTAGTPDHNSGEYTRWKDWMPSPNGLLGSPCFTCRPDSPWPVLIKGTVIGSLDRLAELAVHSTPDLTVWALDLDGRAAVWQVGKPWRAASAVVDRSITRYGLVCEGVDGDGDGDVGMVDVGAERSVGSDGHDSEILGWAEGGLHVRVNDPVGTVEVLEEGVWYDGDGDVVMRDVPLGCAWGREL</sequence>
<evidence type="ECO:0000313" key="3">
    <source>
        <dbReference type="EMBL" id="EON64974.1"/>
    </source>
</evidence>
<evidence type="ECO:0000259" key="2">
    <source>
        <dbReference type="SMART" id="SM00256"/>
    </source>
</evidence>
<dbReference type="eggNOG" id="ENOG502SHIS">
    <property type="taxonomic scope" value="Eukaryota"/>
</dbReference>
<organism evidence="3 4">
    <name type="scientific">Coniosporium apollinis (strain CBS 100218)</name>
    <name type="common">Rock-inhabiting black yeast</name>
    <dbReference type="NCBI Taxonomy" id="1168221"/>
    <lineage>
        <taxon>Eukaryota</taxon>
        <taxon>Fungi</taxon>
        <taxon>Dikarya</taxon>
        <taxon>Ascomycota</taxon>
        <taxon>Pezizomycotina</taxon>
        <taxon>Dothideomycetes</taxon>
        <taxon>Dothideomycetes incertae sedis</taxon>
        <taxon>Coniosporium</taxon>
    </lineage>
</organism>
<dbReference type="SUPFAM" id="SSF81383">
    <property type="entry name" value="F-box domain"/>
    <property type="match status" value="2"/>
</dbReference>
<dbReference type="OrthoDB" id="1689567at2759"/>
<evidence type="ECO:0000313" key="4">
    <source>
        <dbReference type="Proteomes" id="UP000016924"/>
    </source>
</evidence>
<dbReference type="GeneID" id="19901520"/>
<dbReference type="InterPro" id="IPR001810">
    <property type="entry name" value="F-box_dom"/>
</dbReference>
<dbReference type="Proteomes" id="UP000016924">
    <property type="component" value="Unassembled WGS sequence"/>
</dbReference>
<dbReference type="AlphaFoldDB" id="R7YT22"/>
<feature type="compositionally biased region" description="Polar residues" evidence="1">
    <location>
        <begin position="465"/>
        <end position="481"/>
    </location>
</feature>
<dbReference type="Pfam" id="PF00646">
    <property type="entry name" value="F-box"/>
    <property type="match status" value="1"/>
</dbReference>
<dbReference type="InterPro" id="IPR036047">
    <property type="entry name" value="F-box-like_dom_sf"/>
</dbReference>
<dbReference type="SMART" id="SM00256">
    <property type="entry name" value="FBOX"/>
    <property type="match status" value="2"/>
</dbReference>
<feature type="region of interest" description="Disordered" evidence="1">
    <location>
        <begin position="1"/>
        <end position="49"/>
    </location>
</feature>
<dbReference type="OMA" id="MGLVCEL"/>
<dbReference type="HOGENOM" id="CLU_306739_0_0_1"/>
<keyword evidence="4" id="KW-1185">Reference proteome</keyword>
<dbReference type="EMBL" id="JH767571">
    <property type="protein sequence ID" value="EON64974.1"/>
    <property type="molecule type" value="Genomic_DNA"/>
</dbReference>